<organism evidence="1 2">
    <name type="scientific">Salinivibrio kushneri</name>
    <dbReference type="NCBI Taxonomy" id="1908198"/>
    <lineage>
        <taxon>Bacteria</taxon>
        <taxon>Pseudomonadati</taxon>
        <taxon>Pseudomonadota</taxon>
        <taxon>Gammaproteobacteria</taxon>
        <taxon>Vibrionales</taxon>
        <taxon>Vibrionaceae</taxon>
        <taxon>Salinivibrio</taxon>
    </lineage>
</organism>
<evidence type="ECO:0000313" key="2">
    <source>
        <dbReference type="Proteomes" id="UP000188726"/>
    </source>
</evidence>
<reference evidence="1 2" key="1">
    <citation type="journal article" date="2017" name="Genome Announc.">
        <title>Draft Genome Sequences of Salinivibrio proteolyticus, Salinivibrio sharmensis, Salinivibrio siamensis, Salinivibrio costicola subsp. alcaliphilus, Salinivibrio costicola subsp. vallismortis, and 29 New Isolates Belonging to the Genus Salinivibrio.</title>
        <authorList>
            <person name="Lopez-Hermoso C."/>
            <person name="de la Haba R.R."/>
            <person name="Sanchez-Porro C."/>
            <person name="Bayliss S.C."/>
            <person name="Feil E.J."/>
            <person name="Ventosa A."/>
        </authorList>
    </citation>
    <scope>NUCLEOTIDE SEQUENCE [LARGE SCALE GENOMIC DNA]</scope>
    <source>
        <strain evidence="1 2">IC202</strain>
    </source>
</reference>
<name>A0AB36K963_9GAMM</name>
<dbReference type="EMBL" id="MUEO01000007">
    <property type="protein sequence ID" value="OOE45391.1"/>
    <property type="molecule type" value="Genomic_DNA"/>
</dbReference>
<dbReference type="Proteomes" id="UP000188726">
    <property type="component" value="Unassembled WGS sequence"/>
</dbReference>
<sequence>MSHQKTKPFAFVLMPFSSEFEDVYKLGIKEASENCDVLAQRLDEQLFNEGMLDRIYRQIDVADFVIADLSDRNPNVFYELGYAHARDKICILLTKNADDIPFDLKHRRHVVYGDSISYLKSELEKNIEWAKAESEARTSSKIQVDVKPPTGYLSNTEHLSEAIINFTIDLHNKTNKYSPEISATYLYAGNDWRITQEGKDCPFSEADIKPFKRRYLITPPASKLGAGGWSQIRLQAKRVIARAWNGDEIPDSTNIGGRGIIRLETTDGNYDHEFDFNLELSDIPF</sequence>
<gene>
    <name evidence="1" type="ORF">BZG09_04285</name>
</gene>
<proteinExistence type="predicted"/>
<protein>
    <submittedName>
        <fullName evidence="1">Uncharacterized protein</fullName>
    </submittedName>
</protein>
<accession>A0AB36K963</accession>
<dbReference type="RefSeq" id="WP_077457226.1">
    <property type="nucleotide sequence ID" value="NZ_MUEO01000007.1"/>
</dbReference>
<dbReference type="SUPFAM" id="SSF52309">
    <property type="entry name" value="N-(deoxy)ribosyltransferase-like"/>
    <property type="match status" value="1"/>
</dbReference>
<dbReference type="AlphaFoldDB" id="A0AB36K963"/>
<comment type="caution">
    <text evidence="1">The sequence shown here is derived from an EMBL/GenBank/DDBJ whole genome shotgun (WGS) entry which is preliminary data.</text>
</comment>
<evidence type="ECO:0000313" key="1">
    <source>
        <dbReference type="EMBL" id="OOE45391.1"/>
    </source>
</evidence>
<dbReference type="Gene3D" id="3.40.50.450">
    <property type="match status" value="1"/>
</dbReference>